<dbReference type="Pfam" id="PF13407">
    <property type="entry name" value="Peripla_BP_4"/>
    <property type="match status" value="1"/>
</dbReference>
<dbReference type="InterPro" id="IPR025997">
    <property type="entry name" value="SBP_2_dom"/>
</dbReference>
<feature type="domain" description="Periplasmic binding protein" evidence="4">
    <location>
        <begin position="79"/>
        <end position="339"/>
    </location>
</feature>
<dbReference type="SUPFAM" id="SSF53822">
    <property type="entry name" value="Periplasmic binding protein-like I"/>
    <property type="match status" value="1"/>
</dbReference>
<dbReference type="EMBL" id="CP073347">
    <property type="protein sequence ID" value="UTW13860.1"/>
    <property type="molecule type" value="Genomic_DNA"/>
</dbReference>
<proteinExistence type="inferred from homology"/>
<sequence length="379" mass="42571">MRLAWTDICLSPRPNLSSALTLLCLLLMPLHAFSGEDYTPLDDYLQQHPEQTALMAQFADVVSGPAVALTQPQTRPVRIAIIYPAFQVSDYWRLSIKAFEARLKELNIRYELQVHLSSLDEDPAVLATQLQESLDREPDYLVFTLGALIHRQLIETILAHKKTRLIVQNVTTPLQDWSAHPPFLYVGFDHQAGTRLLAGKMLTGSTRPQQYAMLYSSHGYISQLRGDTFIRLGNNSQEVRLLGSYYTDNDRDLARAATLQELDRHPDLNMLYACSTDIALAAIEALRLRGKLDQVLLNGWGGGEDELEAIRRGDLDLTVMRMNDDNGVAMAEAIKAELEQRTDQVPQVFSGEMVLVTKDTPEAELQALTVKAFRYSATQ</sequence>
<organism evidence="5 6">
    <name type="scientific">Marinobacterium rhizophilum</name>
    <dbReference type="NCBI Taxonomy" id="420402"/>
    <lineage>
        <taxon>Bacteria</taxon>
        <taxon>Pseudomonadati</taxon>
        <taxon>Pseudomonadota</taxon>
        <taxon>Gammaproteobacteria</taxon>
        <taxon>Oceanospirillales</taxon>
        <taxon>Oceanospirillaceae</taxon>
        <taxon>Marinobacterium</taxon>
    </lineage>
</organism>
<accession>A0ABY5HN73</accession>
<evidence type="ECO:0000256" key="2">
    <source>
        <dbReference type="ARBA" id="ARBA00007639"/>
    </source>
</evidence>
<protein>
    <submittedName>
        <fullName evidence="5">Substrate-binding domain-containing protein</fullName>
    </submittedName>
</protein>
<evidence type="ECO:0000259" key="4">
    <source>
        <dbReference type="Pfam" id="PF13407"/>
    </source>
</evidence>
<comment type="similarity">
    <text evidence="2">Belongs to the bacterial solute-binding protein 2 family.</text>
</comment>
<dbReference type="Proteomes" id="UP001058461">
    <property type="component" value="Chromosome"/>
</dbReference>
<evidence type="ECO:0000256" key="3">
    <source>
        <dbReference type="ARBA" id="ARBA00022729"/>
    </source>
</evidence>
<dbReference type="Gene3D" id="3.40.50.2300">
    <property type="match status" value="2"/>
</dbReference>
<dbReference type="InterPro" id="IPR028082">
    <property type="entry name" value="Peripla_BP_I"/>
</dbReference>
<dbReference type="RefSeq" id="WP_255856051.1">
    <property type="nucleotide sequence ID" value="NZ_CP073347.1"/>
</dbReference>
<name>A0ABY5HN73_9GAMM</name>
<evidence type="ECO:0000256" key="1">
    <source>
        <dbReference type="ARBA" id="ARBA00004196"/>
    </source>
</evidence>
<reference evidence="5" key="1">
    <citation type="submission" date="2021-04" db="EMBL/GenBank/DDBJ databases">
        <title>Oceanospirillales bacteria with DddD are important DMSP degraders in coastal seawater.</title>
        <authorList>
            <person name="Liu J."/>
        </authorList>
    </citation>
    <scope>NUCLEOTIDE SEQUENCE</scope>
    <source>
        <strain evidence="5">D13-1</strain>
    </source>
</reference>
<gene>
    <name evidence="5" type="ORF">KDW95_09580</name>
</gene>
<keyword evidence="6" id="KW-1185">Reference proteome</keyword>
<keyword evidence="3" id="KW-0732">Signal</keyword>
<evidence type="ECO:0000313" key="6">
    <source>
        <dbReference type="Proteomes" id="UP001058461"/>
    </source>
</evidence>
<dbReference type="PANTHER" id="PTHR46847">
    <property type="entry name" value="D-ALLOSE-BINDING PERIPLASMIC PROTEIN-RELATED"/>
    <property type="match status" value="1"/>
</dbReference>
<dbReference type="PANTHER" id="PTHR46847:SF1">
    <property type="entry name" value="D-ALLOSE-BINDING PERIPLASMIC PROTEIN-RELATED"/>
    <property type="match status" value="1"/>
</dbReference>
<evidence type="ECO:0000313" key="5">
    <source>
        <dbReference type="EMBL" id="UTW13860.1"/>
    </source>
</evidence>
<comment type="subcellular location">
    <subcellularLocation>
        <location evidence="1">Cell envelope</location>
    </subcellularLocation>
</comment>